<evidence type="ECO:0000313" key="7">
    <source>
        <dbReference type="EMBL" id="PKU86200.1"/>
    </source>
</evidence>
<dbReference type="OrthoDB" id="8048523at2759"/>
<sequence length="405" mass="44976">MASMLMCREDRRRECVRWVEKYFKDCVCDIRSEISFSLGMLSLVFWGIAEIPQIITNFRTKSGHGVSIALLLTWFVGDIFNLVGCRLEPITLPTQYYTALLYTAVTVVLILQTFYYDYYSRIRKDNIGFNNALTTAVDDDGVEAMKKPLIDPRRKDEAQAVPTKTSNRASPRTDSYYMSARSLASSTGTPSYMQVGRFGSGPSTVAAVHDSSSDGDEDEDTADNHYNSNRLPNPYKPIASPATGYAAIIIGSAGLPSQANALIEANIYFQGRRLLKNSGLMTLGSNPYGMALGWVMAAIYMGGRLPQIYLNMKRGGVEGLNPLMFTFAIIANATYVGSILMRSIEWKMLKANAPWLLDAIVCVLLDLFIILQFAYYKFAARRATDNDLEVDNSDDVPTEAKKTIA</sequence>
<dbReference type="GO" id="GO:0098852">
    <property type="term" value="C:lytic vacuole membrane"/>
    <property type="evidence" value="ECO:0007669"/>
    <property type="project" value="UniProtKB-ARBA"/>
</dbReference>
<evidence type="ECO:0000256" key="5">
    <source>
        <dbReference type="SAM" id="MobiDB-lite"/>
    </source>
</evidence>
<feature type="transmembrane region" description="Helical" evidence="6">
    <location>
        <begin position="353"/>
        <end position="375"/>
    </location>
</feature>
<organism evidence="7 8">
    <name type="scientific">Dendrobium catenatum</name>
    <dbReference type="NCBI Taxonomy" id="906689"/>
    <lineage>
        <taxon>Eukaryota</taxon>
        <taxon>Viridiplantae</taxon>
        <taxon>Streptophyta</taxon>
        <taxon>Embryophyta</taxon>
        <taxon>Tracheophyta</taxon>
        <taxon>Spermatophyta</taxon>
        <taxon>Magnoliopsida</taxon>
        <taxon>Liliopsida</taxon>
        <taxon>Asparagales</taxon>
        <taxon>Orchidaceae</taxon>
        <taxon>Epidendroideae</taxon>
        <taxon>Malaxideae</taxon>
        <taxon>Dendrobiinae</taxon>
        <taxon>Dendrobium</taxon>
    </lineage>
</organism>
<feature type="compositionally biased region" description="Polar residues" evidence="5">
    <location>
        <begin position="162"/>
        <end position="172"/>
    </location>
</feature>
<keyword evidence="8" id="KW-1185">Reference proteome</keyword>
<keyword evidence="4 6" id="KW-0472">Membrane</keyword>
<feature type="transmembrane region" description="Helical" evidence="6">
    <location>
        <begin position="63"/>
        <end position="84"/>
    </location>
</feature>
<dbReference type="FunFam" id="1.20.1280.290:FF:000012">
    <property type="entry name" value="Vacuolar membrane PQ loop repeat protein"/>
    <property type="match status" value="1"/>
</dbReference>
<feature type="transmembrane region" description="Helical" evidence="6">
    <location>
        <begin position="34"/>
        <end position="51"/>
    </location>
</feature>
<evidence type="ECO:0008006" key="9">
    <source>
        <dbReference type="Google" id="ProtNLM"/>
    </source>
</evidence>
<feature type="region of interest" description="Disordered" evidence="5">
    <location>
        <begin position="147"/>
        <end position="172"/>
    </location>
</feature>
<dbReference type="Pfam" id="PF04193">
    <property type="entry name" value="PQ-loop"/>
    <property type="match status" value="2"/>
</dbReference>
<dbReference type="SMART" id="SM00679">
    <property type="entry name" value="CTNS"/>
    <property type="match status" value="2"/>
</dbReference>
<feature type="transmembrane region" description="Helical" evidence="6">
    <location>
        <begin position="96"/>
        <end position="116"/>
    </location>
</feature>
<dbReference type="FunFam" id="1.20.1280.290:FF:000009">
    <property type="entry name" value="PQ loop repeat family protein"/>
    <property type="match status" value="1"/>
</dbReference>
<feature type="transmembrane region" description="Helical" evidence="6">
    <location>
        <begin position="280"/>
        <end position="303"/>
    </location>
</feature>
<reference evidence="7 8" key="1">
    <citation type="journal article" date="2016" name="Sci. Rep.">
        <title>The Dendrobium catenatum Lindl. genome sequence provides insights into polysaccharide synthase, floral development and adaptive evolution.</title>
        <authorList>
            <person name="Zhang G.Q."/>
            <person name="Xu Q."/>
            <person name="Bian C."/>
            <person name="Tsai W.C."/>
            <person name="Yeh C.M."/>
            <person name="Liu K.W."/>
            <person name="Yoshida K."/>
            <person name="Zhang L.S."/>
            <person name="Chang S.B."/>
            <person name="Chen F."/>
            <person name="Shi Y."/>
            <person name="Su Y.Y."/>
            <person name="Zhang Y.Q."/>
            <person name="Chen L.J."/>
            <person name="Yin Y."/>
            <person name="Lin M."/>
            <person name="Huang H."/>
            <person name="Deng H."/>
            <person name="Wang Z.W."/>
            <person name="Zhu S.L."/>
            <person name="Zhao X."/>
            <person name="Deng C."/>
            <person name="Niu S.C."/>
            <person name="Huang J."/>
            <person name="Wang M."/>
            <person name="Liu G.H."/>
            <person name="Yang H.J."/>
            <person name="Xiao X.J."/>
            <person name="Hsiao Y.Y."/>
            <person name="Wu W.L."/>
            <person name="Chen Y.Y."/>
            <person name="Mitsuda N."/>
            <person name="Ohme-Takagi M."/>
            <person name="Luo Y.B."/>
            <person name="Van de Peer Y."/>
            <person name="Liu Z.J."/>
        </authorList>
    </citation>
    <scope>NUCLEOTIDE SEQUENCE [LARGE SCALE GENOMIC DNA]</scope>
    <source>
        <tissue evidence="7">The whole plant</tissue>
    </source>
</reference>
<dbReference type="Gene3D" id="1.20.1280.290">
    <property type="match status" value="2"/>
</dbReference>
<proteinExistence type="predicted"/>
<feature type="transmembrane region" description="Helical" evidence="6">
    <location>
        <begin position="323"/>
        <end position="341"/>
    </location>
</feature>
<dbReference type="PANTHER" id="PTHR16201:SF45">
    <property type="entry name" value="PQ-LOOP REPEAT FAMILY PROTEIN _ TRANSMEMBRANE FAMILY PROTEIN"/>
    <property type="match status" value="1"/>
</dbReference>
<evidence type="ECO:0000313" key="8">
    <source>
        <dbReference type="Proteomes" id="UP000233837"/>
    </source>
</evidence>
<comment type="subcellular location">
    <subcellularLocation>
        <location evidence="1">Membrane</location>
        <topology evidence="1">Multi-pass membrane protein</topology>
    </subcellularLocation>
</comment>
<dbReference type="EMBL" id="KZ501954">
    <property type="protein sequence ID" value="PKU86200.1"/>
    <property type="molecule type" value="Genomic_DNA"/>
</dbReference>
<evidence type="ECO:0000256" key="1">
    <source>
        <dbReference type="ARBA" id="ARBA00004141"/>
    </source>
</evidence>
<dbReference type="InterPro" id="IPR051415">
    <property type="entry name" value="LAAT-1"/>
</dbReference>
<evidence type="ECO:0000256" key="6">
    <source>
        <dbReference type="SAM" id="Phobius"/>
    </source>
</evidence>
<dbReference type="Proteomes" id="UP000233837">
    <property type="component" value="Unassembled WGS sequence"/>
</dbReference>
<evidence type="ECO:0000256" key="2">
    <source>
        <dbReference type="ARBA" id="ARBA00022692"/>
    </source>
</evidence>
<dbReference type="GO" id="GO:0015174">
    <property type="term" value="F:basic amino acid transmembrane transporter activity"/>
    <property type="evidence" value="ECO:0007669"/>
    <property type="project" value="UniProtKB-ARBA"/>
</dbReference>
<reference evidence="7 8" key="2">
    <citation type="journal article" date="2017" name="Nature">
        <title>The Apostasia genome and the evolution of orchids.</title>
        <authorList>
            <person name="Zhang G.Q."/>
            <person name="Liu K.W."/>
            <person name="Li Z."/>
            <person name="Lohaus R."/>
            <person name="Hsiao Y.Y."/>
            <person name="Niu S.C."/>
            <person name="Wang J.Y."/>
            <person name="Lin Y.C."/>
            <person name="Xu Q."/>
            <person name="Chen L.J."/>
            <person name="Yoshida K."/>
            <person name="Fujiwara S."/>
            <person name="Wang Z.W."/>
            <person name="Zhang Y.Q."/>
            <person name="Mitsuda N."/>
            <person name="Wang M."/>
            <person name="Liu G.H."/>
            <person name="Pecoraro L."/>
            <person name="Huang H.X."/>
            <person name="Xiao X.J."/>
            <person name="Lin M."/>
            <person name="Wu X.Y."/>
            <person name="Wu W.L."/>
            <person name="Chen Y.Y."/>
            <person name="Chang S.B."/>
            <person name="Sakamoto S."/>
            <person name="Ohme-Takagi M."/>
            <person name="Yagi M."/>
            <person name="Zeng S.J."/>
            <person name="Shen C.Y."/>
            <person name="Yeh C.M."/>
            <person name="Luo Y.B."/>
            <person name="Tsai W.C."/>
            <person name="Van de Peer Y."/>
            <person name="Liu Z.J."/>
        </authorList>
    </citation>
    <scope>NUCLEOTIDE SEQUENCE [LARGE SCALE GENOMIC DNA]</scope>
    <source>
        <tissue evidence="7">The whole plant</tissue>
    </source>
</reference>
<evidence type="ECO:0000256" key="3">
    <source>
        <dbReference type="ARBA" id="ARBA00022989"/>
    </source>
</evidence>
<name>A0A2I0XE79_9ASPA</name>
<protein>
    <recommendedName>
        <fullName evidence="9">Vacuolar amino acid transporter YPQ1</fullName>
    </recommendedName>
</protein>
<accession>A0A2I0XE79</accession>
<keyword evidence="2 6" id="KW-0812">Transmembrane</keyword>
<feature type="compositionally biased region" description="Basic and acidic residues" evidence="5">
    <location>
        <begin position="147"/>
        <end position="158"/>
    </location>
</feature>
<evidence type="ECO:0000256" key="4">
    <source>
        <dbReference type="ARBA" id="ARBA00023136"/>
    </source>
</evidence>
<dbReference type="InterPro" id="IPR006603">
    <property type="entry name" value="PQ-loop_rpt"/>
</dbReference>
<dbReference type="PANTHER" id="PTHR16201">
    <property type="entry name" value="SEVEN TRANSMEMBRANE PROTEIN 1-RELATED"/>
    <property type="match status" value="1"/>
</dbReference>
<gene>
    <name evidence="7" type="ORF">MA16_Dca002031</name>
</gene>
<dbReference type="AlphaFoldDB" id="A0A2I0XE79"/>
<feature type="region of interest" description="Disordered" evidence="5">
    <location>
        <begin position="203"/>
        <end position="233"/>
    </location>
</feature>
<keyword evidence="3 6" id="KW-1133">Transmembrane helix</keyword>